<dbReference type="Proteomes" id="UP000295620">
    <property type="component" value="Unassembled WGS sequence"/>
</dbReference>
<dbReference type="Pfam" id="PF07661">
    <property type="entry name" value="MORN_2"/>
    <property type="match status" value="1"/>
</dbReference>
<accession>A0A4R6SYC1</accession>
<name>A0A4R6SYC1_9SPHI</name>
<dbReference type="Gene3D" id="3.90.930.1">
    <property type="match status" value="1"/>
</dbReference>
<proteinExistence type="predicted"/>
<evidence type="ECO:0000313" key="3">
    <source>
        <dbReference type="Proteomes" id="UP000295620"/>
    </source>
</evidence>
<keyword evidence="1" id="KW-0732">Signal</keyword>
<gene>
    <name evidence="2" type="ORF">ATK78_0527</name>
</gene>
<protein>
    <submittedName>
        <fullName evidence="2">MORN repeat protein</fullName>
    </submittedName>
</protein>
<dbReference type="AlphaFoldDB" id="A0A4R6SYC1"/>
<dbReference type="EMBL" id="SNYC01000003">
    <property type="protein sequence ID" value="TDQ11406.1"/>
    <property type="molecule type" value="Genomic_DNA"/>
</dbReference>
<evidence type="ECO:0000313" key="2">
    <source>
        <dbReference type="EMBL" id="TDQ11406.1"/>
    </source>
</evidence>
<keyword evidence="3" id="KW-1185">Reference proteome</keyword>
<sequence>MRKLLTLLPLLFVQLANAQDYKELKKEDIRIVMSDNKHSVTIDVLTKDNTALPTGYYSAPFDKGDNKIFFYVGPNGKLSKTAKLVDEEVYSLVPLENSKAHGKASVFKNDKLIKEITFENGIIRSSKEFEKNRRTDEVHDIDGVLTSRKEFEDDLLVSDTQFSDGGSMEKQYKNGKVISSHDSKTEQYFTYHPNGKMETASDVMNGKKVEKEFNINGVLTTEKTTSYEPFGITTKWFYLNGKLRKIEEEDSMHIKFKEYNTTGKLIKSGVKDAPPTIMIGN</sequence>
<evidence type="ECO:0000256" key="1">
    <source>
        <dbReference type="SAM" id="SignalP"/>
    </source>
</evidence>
<dbReference type="OrthoDB" id="659070at2"/>
<dbReference type="InterPro" id="IPR011652">
    <property type="entry name" value="MORN_2"/>
</dbReference>
<organism evidence="2 3">
    <name type="scientific">Pedobacter metabolipauper</name>
    <dbReference type="NCBI Taxonomy" id="425513"/>
    <lineage>
        <taxon>Bacteria</taxon>
        <taxon>Pseudomonadati</taxon>
        <taxon>Bacteroidota</taxon>
        <taxon>Sphingobacteriia</taxon>
        <taxon>Sphingobacteriales</taxon>
        <taxon>Sphingobacteriaceae</taxon>
        <taxon>Pedobacter</taxon>
    </lineage>
</organism>
<dbReference type="RefSeq" id="WP_133574482.1">
    <property type="nucleotide sequence ID" value="NZ_SNYC01000003.1"/>
</dbReference>
<feature type="chain" id="PRO_5020910649" evidence="1">
    <location>
        <begin position="19"/>
        <end position="281"/>
    </location>
</feature>
<feature type="signal peptide" evidence="1">
    <location>
        <begin position="1"/>
        <end position="18"/>
    </location>
</feature>
<reference evidence="2 3" key="1">
    <citation type="submission" date="2019-03" db="EMBL/GenBank/DDBJ databases">
        <title>Genomic Encyclopedia of Archaeal and Bacterial Type Strains, Phase II (KMG-II): from individual species to whole genera.</title>
        <authorList>
            <person name="Goeker M."/>
        </authorList>
    </citation>
    <scope>NUCLEOTIDE SEQUENCE [LARGE SCALE GENOMIC DNA]</scope>
    <source>
        <strain evidence="2 3">DSM 19035</strain>
    </source>
</reference>
<comment type="caution">
    <text evidence="2">The sequence shown here is derived from an EMBL/GenBank/DDBJ whole genome shotgun (WGS) entry which is preliminary data.</text>
</comment>